<evidence type="ECO:0000313" key="2">
    <source>
        <dbReference type="EMBL" id="ORY14456.1"/>
    </source>
</evidence>
<evidence type="ECO:0000256" key="1">
    <source>
        <dbReference type="SAM" id="MobiDB-lite"/>
    </source>
</evidence>
<feature type="compositionally biased region" description="Low complexity" evidence="1">
    <location>
        <begin position="42"/>
        <end position="51"/>
    </location>
</feature>
<feature type="region of interest" description="Disordered" evidence="1">
    <location>
        <begin position="446"/>
        <end position="571"/>
    </location>
</feature>
<feature type="compositionally biased region" description="Polar residues" evidence="1">
    <location>
        <begin position="120"/>
        <end position="131"/>
    </location>
</feature>
<feature type="region of interest" description="Disordered" evidence="1">
    <location>
        <begin position="275"/>
        <end position="432"/>
    </location>
</feature>
<evidence type="ECO:0000313" key="3">
    <source>
        <dbReference type="Proteomes" id="UP000193144"/>
    </source>
</evidence>
<feature type="compositionally biased region" description="Low complexity" evidence="1">
    <location>
        <begin position="315"/>
        <end position="332"/>
    </location>
</feature>
<accession>A0A1Y1ZW25</accession>
<feature type="compositionally biased region" description="Polar residues" evidence="1">
    <location>
        <begin position="449"/>
        <end position="484"/>
    </location>
</feature>
<dbReference type="OrthoDB" id="4092340at2759"/>
<dbReference type="AlphaFoldDB" id="A0A1Y1ZW25"/>
<dbReference type="Proteomes" id="UP000193144">
    <property type="component" value="Unassembled WGS sequence"/>
</dbReference>
<comment type="caution">
    <text evidence="2">The sequence shown here is derived from an EMBL/GenBank/DDBJ whole genome shotgun (WGS) entry which is preliminary data.</text>
</comment>
<reference evidence="2 3" key="1">
    <citation type="submission" date="2016-07" db="EMBL/GenBank/DDBJ databases">
        <title>Pervasive Adenine N6-methylation of Active Genes in Fungi.</title>
        <authorList>
            <consortium name="DOE Joint Genome Institute"/>
            <person name="Mondo S.J."/>
            <person name="Dannebaum R.O."/>
            <person name="Kuo R.C."/>
            <person name="Labutti K."/>
            <person name="Haridas S."/>
            <person name="Kuo A."/>
            <person name="Salamov A."/>
            <person name="Ahrendt S.R."/>
            <person name="Lipzen A."/>
            <person name="Sullivan W."/>
            <person name="Andreopoulos W.B."/>
            <person name="Clum A."/>
            <person name="Lindquist E."/>
            <person name="Daum C."/>
            <person name="Ramamoorthy G.K."/>
            <person name="Gryganskyi A."/>
            <person name="Culley D."/>
            <person name="Magnuson J.K."/>
            <person name="James T.Y."/>
            <person name="O'Malley M.A."/>
            <person name="Stajich J.E."/>
            <person name="Spatafora J.W."/>
            <person name="Visel A."/>
            <person name="Grigoriev I.V."/>
        </authorList>
    </citation>
    <scope>NUCLEOTIDE SEQUENCE [LARGE SCALE GENOMIC DNA]</scope>
    <source>
        <strain evidence="2 3">CBS 115471</strain>
    </source>
</reference>
<organism evidence="2 3">
    <name type="scientific">Clohesyomyces aquaticus</name>
    <dbReference type="NCBI Taxonomy" id="1231657"/>
    <lineage>
        <taxon>Eukaryota</taxon>
        <taxon>Fungi</taxon>
        <taxon>Dikarya</taxon>
        <taxon>Ascomycota</taxon>
        <taxon>Pezizomycotina</taxon>
        <taxon>Dothideomycetes</taxon>
        <taxon>Pleosporomycetidae</taxon>
        <taxon>Pleosporales</taxon>
        <taxon>Lindgomycetaceae</taxon>
        <taxon>Clohesyomyces</taxon>
    </lineage>
</organism>
<protein>
    <submittedName>
        <fullName evidence="2">Uncharacterized protein</fullName>
    </submittedName>
</protein>
<feature type="compositionally biased region" description="Polar residues" evidence="1">
    <location>
        <begin position="298"/>
        <end position="314"/>
    </location>
</feature>
<sequence length="571" mass="60949">MSMDAGGLAQMTYNNFQPNGGLGMAGPGFASRGKGASLKRLSVASPPSVASISENSVATPRTSRSHLLAGLRTQPKTPSSAQPPASAPYHQNQHSFGGMDSSRYGRQNYSGMNQGMPQTAIGNSFSGNARSQYGQQQQQPQVLYDQVLAPPPVQFDDADIDPNIAAQLLAAELYLAQRQQHLQQQLLNLTAQQFGGMNLNANGMQQQSQPFPSTPFTPQVNAYGQQYQNMSVTQETAQPGVYLAYNQLTGQYNYVVDQSFQQQNGGDVRAQMVVNNLSHSPPPPTPSFTSSPPKVDTPTLQVSPPNEVNPSPWASRSTSPPKKSLTPPQDVVPLPPPSANAFRRGHKKTVSSLALDGKLNETPEGPKSAFTRPVGFPQTPSSGSFGPGQARAGEHPLRQPRGPPALEELQASPTTKHEGSKNFATRQRRRAVHNLVRAGIERRVVRTGSAGSMTPVSETEMSFPTGSDNDSDSVHSAGSGSLSGKPSIGSLRAAANGAIGSERKEMKERSRDRTSTNGSYTANSVSSEEGSGIGGGLVEIRVEEPQETSGERRKMPMLVLTSAEKRKSSMF</sequence>
<name>A0A1Y1ZW25_9PLEO</name>
<feature type="region of interest" description="Disordered" evidence="1">
    <location>
        <begin position="39"/>
        <end position="105"/>
    </location>
</feature>
<feature type="compositionally biased region" description="Polar residues" evidence="1">
    <location>
        <begin position="52"/>
        <end position="62"/>
    </location>
</feature>
<feature type="compositionally biased region" description="Basic and acidic residues" evidence="1">
    <location>
        <begin position="501"/>
        <end position="514"/>
    </location>
</feature>
<feature type="compositionally biased region" description="Low complexity" evidence="1">
    <location>
        <begin position="73"/>
        <end position="88"/>
    </location>
</feature>
<feature type="region of interest" description="Disordered" evidence="1">
    <location>
        <begin position="120"/>
        <end position="139"/>
    </location>
</feature>
<proteinExistence type="predicted"/>
<keyword evidence="3" id="KW-1185">Reference proteome</keyword>
<dbReference type="EMBL" id="MCFA01000033">
    <property type="protein sequence ID" value="ORY14456.1"/>
    <property type="molecule type" value="Genomic_DNA"/>
</dbReference>
<gene>
    <name evidence="2" type="ORF">BCR34DRAFT_479541</name>
</gene>
<feature type="compositionally biased region" description="Basic and acidic residues" evidence="1">
    <location>
        <begin position="540"/>
        <end position="554"/>
    </location>
</feature>